<accession>A0A1M5AJN6</accession>
<dbReference type="EMBL" id="FQUV01000005">
    <property type="protein sequence ID" value="SHF30423.1"/>
    <property type="molecule type" value="Genomic_DNA"/>
</dbReference>
<reference evidence="2" key="1">
    <citation type="submission" date="2016-11" db="EMBL/GenBank/DDBJ databases">
        <authorList>
            <person name="Varghese N."/>
            <person name="Submissions S."/>
        </authorList>
    </citation>
    <scope>NUCLEOTIDE SEQUENCE [LARGE SCALE GENOMIC DNA]</scope>
    <source>
        <strain evidence="2">DSM 100566</strain>
    </source>
</reference>
<evidence type="ECO:0000313" key="1">
    <source>
        <dbReference type="EMBL" id="SHF30423.1"/>
    </source>
</evidence>
<protein>
    <submittedName>
        <fullName evidence="1">Uncharacterized protein</fullName>
    </submittedName>
</protein>
<evidence type="ECO:0000313" key="2">
    <source>
        <dbReference type="Proteomes" id="UP000184144"/>
    </source>
</evidence>
<dbReference type="OrthoDB" id="7865696at2"/>
<organism evidence="1 2">
    <name type="scientific">Litoreibacter ascidiaceicola</name>
    <dbReference type="NCBI Taxonomy" id="1486859"/>
    <lineage>
        <taxon>Bacteria</taxon>
        <taxon>Pseudomonadati</taxon>
        <taxon>Pseudomonadota</taxon>
        <taxon>Alphaproteobacteria</taxon>
        <taxon>Rhodobacterales</taxon>
        <taxon>Roseobacteraceae</taxon>
        <taxon>Litoreibacter</taxon>
    </lineage>
</organism>
<dbReference type="STRING" id="1486859.SAMN05444273_10566"/>
<dbReference type="Proteomes" id="UP000184144">
    <property type="component" value="Unassembled WGS sequence"/>
</dbReference>
<proteinExistence type="predicted"/>
<sequence>MQATLYAHRLKTVLQHTVVDLGLTMSIDDETAKVSLSDNDAVLVETASALGIQVDIQKSTNATTVTFYR</sequence>
<keyword evidence="2" id="KW-1185">Reference proteome</keyword>
<dbReference type="AlphaFoldDB" id="A0A1M5AJN6"/>
<name>A0A1M5AJN6_9RHOB</name>
<gene>
    <name evidence="1" type="ORF">SAMN05444273_10566</name>
</gene>